<protein>
    <submittedName>
        <fullName evidence="1">Uncharacterized protein</fullName>
    </submittedName>
</protein>
<accession>A0ABN9XMW3</accession>
<proteinExistence type="predicted"/>
<comment type="caution">
    <text evidence="1">The sequence shown here is derived from an EMBL/GenBank/DDBJ whole genome shotgun (WGS) entry which is preliminary data.</text>
</comment>
<evidence type="ECO:0000313" key="1">
    <source>
        <dbReference type="EMBL" id="CAK0899611.1"/>
    </source>
</evidence>
<sequence>MPRIVSSALCLAKGDGDDMTASRYSAQQRRLADLGDAGGSAFALTSRGSGLRRGRLHFCVGRALTGQEEIAGAAAADASADVLRDLAAGARESETKLLHVLGAPLPRQFEVRRPFLMMVLQKFMEALNLRAVRRSLLFEFYTNNALALVGGARSFWFLEDIHVHSGAAVKGDGNEKLATIIQDTQTVDGDGAPRRPRRARPFTNVHAWTGIDGALLKPAVAMKTGDWPDLKADMGYLLDAMAANRSSAGLPPQAMARASHSTDACEKHRKLLQSLYQSKFPSLRFRAHPETPKGKARECSAAAAQGPGAVVTGEPAHCFFEVRRLLPCIADDAEIFLADYADAIARLSAACPPPRDDGAAPPRDLEQEAEILEKSAGQLPPTFWQEAALGPVNARRARGALARVACLCGAQLDSSAPRSNYRTAKAFKRQAEVVQGARSVIAKKVRDHFRRVRAAVS</sequence>
<organism evidence="1 2">
    <name type="scientific">Prorocentrum cordatum</name>
    <dbReference type="NCBI Taxonomy" id="2364126"/>
    <lineage>
        <taxon>Eukaryota</taxon>
        <taxon>Sar</taxon>
        <taxon>Alveolata</taxon>
        <taxon>Dinophyceae</taxon>
        <taxon>Prorocentrales</taxon>
        <taxon>Prorocentraceae</taxon>
        <taxon>Prorocentrum</taxon>
    </lineage>
</organism>
<gene>
    <name evidence="1" type="ORF">PCOR1329_LOCUS77079</name>
</gene>
<reference evidence="1" key="1">
    <citation type="submission" date="2023-10" db="EMBL/GenBank/DDBJ databases">
        <authorList>
            <person name="Chen Y."/>
            <person name="Shah S."/>
            <person name="Dougan E. K."/>
            <person name="Thang M."/>
            <person name="Chan C."/>
        </authorList>
    </citation>
    <scope>NUCLEOTIDE SEQUENCE [LARGE SCALE GENOMIC DNA]</scope>
</reference>
<evidence type="ECO:0000313" key="2">
    <source>
        <dbReference type="Proteomes" id="UP001189429"/>
    </source>
</evidence>
<dbReference type="Proteomes" id="UP001189429">
    <property type="component" value="Unassembled WGS sequence"/>
</dbReference>
<feature type="non-terminal residue" evidence="1">
    <location>
        <position position="457"/>
    </location>
</feature>
<keyword evidence="2" id="KW-1185">Reference proteome</keyword>
<name>A0ABN9XMW3_9DINO</name>
<dbReference type="EMBL" id="CAUYUJ010020632">
    <property type="protein sequence ID" value="CAK0899611.1"/>
    <property type="molecule type" value="Genomic_DNA"/>
</dbReference>